<accession>A0A174AKE3</accession>
<keyword evidence="1" id="KW-0472">Membrane</keyword>
<evidence type="ECO:0000313" key="2">
    <source>
        <dbReference type="EMBL" id="CUN89191.1"/>
    </source>
</evidence>
<protein>
    <submittedName>
        <fullName evidence="2">Uncharacterized protein</fullName>
    </submittedName>
</protein>
<evidence type="ECO:0000313" key="3">
    <source>
        <dbReference type="Proteomes" id="UP000095647"/>
    </source>
</evidence>
<gene>
    <name evidence="2" type="ORF">ERS852382_01592</name>
</gene>
<dbReference type="AlphaFoldDB" id="A0A174AKE3"/>
<proteinExistence type="predicted"/>
<dbReference type="Proteomes" id="UP000095647">
    <property type="component" value="Unassembled WGS sequence"/>
</dbReference>
<feature type="transmembrane region" description="Helical" evidence="1">
    <location>
        <begin position="6"/>
        <end position="24"/>
    </location>
</feature>
<organism evidence="2 3">
    <name type="scientific">Bifidobacterium adolescentis</name>
    <dbReference type="NCBI Taxonomy" id="1680"/>
    <lineage>
        <taxon>Bacteria</taxon>
        <taxon>Bacillati</taxon>
        <taxon>Actinomycetota</taxon>
        <taxon>Actinomycetes</taxon>
        <taxon>Bifidobacteriales</taxon>
        <taxon>Bifidobacteriaceae</taxon>
        <taxon>Bifidobacterium</taxon>
    </lineage>
</organism>
<reference evidence="2 3" key="1">
    <citation type="submission" date="2015-09" db="EMBL/GenBank/DDBJ databases">
        <authorList>
            <consortium name="Pathogen Informatics"/>
        </authorList>
    </citation>
    <scope>NUCLEOTIDE SEQUENCE [LARGE SCALE GENOMIC DNA]</scope>
    <source>
        <strain evidence="2 3">2789STDY5608824</strain>
    </source>
</reference>
<sequence>MDLTNVISLAISAIGCATGCAALFQTRQANKLAKAANGTAEKSVGIAEKANKLASDANEISEHANLIAKRSLDTGADQTVYQWAAWLDADDSAIIVINDCALEARDVHVVIRYDGQTLADERRVHMAAFGELPLENDLFMEKLQEEAANLSRSGIIGTPYIRLGIHIVWTSELGVRRTCDCQQGFGYAKRKKVLS</sequence>
<dbReference type="RefSeq" id="WP_055680575.1">
    <property type="nucleotide sequence ID" value="NZ_CYYI01000006.1"/>
</dbReference>
<name>A0A174AKE3_BIFAD</name>
<dbReference type="EMBL" id="CYYI01000006">
    <property type="protein sequence ID" value="CUN89191.1"/>
    <property type="molecule type" value="Genomic_DNA"/>
</dbReference>
<evidence type="ECO:0000256" key="1">
    <source>
        <dbReference type="SAM" id="Phobius"/>
    </source>
</evidence>
<keyword evidence="1" id="KW-0812">Transmembrane</keyword>
<keyword evidence="1" id="KW-1133">Transmembrane helix</keyword>